<name>A0ABD0N8W0_CIRMR</name>
<dbReference type="Gene3D" id="1.20.58.2220">
    <property type="entry name" value="Formin, FH2 domain"/>
    <property type="match status" value="1"/>
</dbReference>
<keyword evidence="3" id="KW-1185">Reference proteome</keyword>
<dbReference type="InterPro" id="IPR051425">
    <property type="entry name" value="Formin_Homology"/>
</dbReference>
<organism evidence="2 3">
    <name type="scientific">Cirrhinus mrigala</name>
    <name type="common">Mrigala</name>
    <dbReference type="NCBI Taxonomy" id="683832"/>
    <lineage>
        <taxon>Eukaryota</taxon>
        <taxon>Metazoa</taxon>
        <taxon>Chordata</taxon>
        <taxon>Craniata</taxon>
        <taxon>Vertebrata</taxon>
        <taxon>Euteleostomi</taxon>
        <taxon>Actinopterygii</taxon>
        <taxon>Neopterygii</taxon>
        <taxon>Teleostei</taxon>
        <taxon>Ostariophysi</taxon>
        <taxon>Cypriniformes</taxon>
        <taxon>Cyprinidae</taxon>
        <taxon>Labeoninae</taxon>
        <taxon>Labeonini</taxon>
        <taxon>Cirrhinus</taxon>
    </lineage>
</organism>
<dbReference type="PANTHER" id="PTHR45725:SF10">
    <property type="entry name" value="FH2 DOMAIN-CONTAINING PROTEIN"/>
    <property type="match status" value="1"/>
</dbReference>
<dbReference type="InterPro" id="IPR015425">
    <property type="entry name" value="FH2_Formin"/>
</dbReference>
<dbReference type="PROSITE" id="PS51444">
    <property type="entry name" value="FH2"/>
    <property type="match status" value="1"/>
</dbReference>
<dbReference type="SUPFAM" id="SSF101447">
    <property type="entry name" value="Formin homology 2 domain (FH2 domain)"/>
    <property type="match status" value="1"/>
</dbReference>
<dbReference type="Pfam" id="PF02181">
    <property type="entry name" value="FH2"/>
    <property type="match status" value="1"/>
</dbReference>
<dbReference type="AlphaFoldDB" id="A0ABD0N8W0"/>
<feature type="non-terminal residue" evidence="2">
    <location>
        <position position="51"/>
    </location>
</feature>
<dbReference type="PANTHER" id="PTHR45725">
    <property type="entry name" value="FORMIN HOMOLOGY 2 FAMILY MEMBER"/>
    <property type="match status" value="1"/>
</dbReference>
<evidence type="ECO:0000313" key="3">
    <source>
        <dbReference type="Proteomes" id="UP001529510"/>
    </source>
</evidence>
<dbReference type="InterPro" id="IPR042201">
    <property type="entry name" value="FH2_Formin_sf"/>
</dbReference>
<evidence type="ECO:0000259" key="1">
    <source>
        <dbReference type="PROSITE" id="PS51444"/>
    </source>
</evidence>
<protein>
    <recommendedName>
        <fullName evidence="1">FH2 domain-containing protein</fullName>
    </recommendedName>
</protein>
<accession>A0ABD0N8W0</accession>
<evidence type="ECO:0000313" key="2">
    <source>
        <dbReference type="EMBL" id="KAL0157676.1"/>
    </source>
</evidence>
<proteinExistence type="predicted"/>
<reference evidence="2 3" key="1">
    <citation type="submission" date="2024-05" db="EMBL/GenBank/DDBJ databases">
        <title>Genome sequencing and assembly of Indian major carp, Cirrhinus mrigala (Hamilton, 1822).</title>
        <authorList>
            <person name="Mohindra V."/>
            <person name="Chowdhury L.M."/>
            <person name="Lal K."/>
            <person name="Jena J.K."/>
        </authorList>
    </citation>
    <scope>NUCLEOTIDE SEQUENCE [LARGE SCALE GENOMIC DNA]</scope>
    <source>
        <strain evidence="2">CM1030</strain>
        <tissue evidence="2">Blood</tissue>
    </source>
</reference>
<comment type="caution">
    <text evidence="2">The sequence shown here is derived from an EMBL/GenBank/DDBJ whole genome shotgun (WGS) entry which is preliminary data.</text>
</comment>
<feature type="domain" description="FH2" evidence="1">
    <location>
        <begin position="1"/>
        <end position="51"/>
    </location>
</feature>
<dbReference type="Proteomes" id="UP001529510">
    <property type="component" value="Unassembled WGS sequence"/>
</dbReference>
<gene>
    <name evidence="2" type="ORF">M9458_045752</name>
</gene>
<sequence length="51" mass="5837">MIIQKIRMCQQLWACESFVSVLEYLLAVGNYLNQNAGKDRAKGFRLSSLTK</sequence>
<dbReference type="EMBL" id="JAMKFB020000023">
    <property type="protein sequence ID" value="KAL0157676.1"/>
    <property type="molecule type" value="Genomic_DNA"/>
</dbReference>